<dbReference type="PROSITE" id="PS50858">
    <property type="entry name" value="BSD"/>
    <property type="match status" value="2"/>
</dbReference>
<comment type="subcellular location">
    <subcellularLocation>
        <location evidence="1">Nucleus</location>
    </subcellularLocation>
</comment>
<dbReference type="RefSeq" id="XP_035674347.1">
    <property type="nucleotide sequence ID" value="XM_035818454.1"/>
</dbReference>
<keyword evidence="6" id="KW-0804">Transcription</keyword>
<accession>A0A9J7L1F7</accession>
<dbReference type="GO" id="GO:0006360">
    <property type="term" value="P:transcription by RNA polymerase I"/>
    <property type="evidence" value="ECO:0000318"/>
    <property type="project" value="GO_Central"/>
</dbReference>
<evidence type="ECO:0000256" key="1">
    <source>
        <dbReference type="ARBA" id="ARBA00004123"/>
    </source>
</evidence>
<dbReference type="InterPro" id="IPR013876">
    <property type="entry name" value="TFIIH_BTF_p62_N"/>
</dbReference>
<evidence type="ECO:0000256" key="11">
    <source>
        <dbReference type="ARBA" id="ARBA00070129"/>
    </source>
</evidence>
<evidence type="ECO:0000256" key="9">
    <source>
        <dbReference type="ARBA" id="ARBA00057028"/>
    </source>
</evidence>
<dbReference type="FunFam" id="2.30.29.30:FF:000115">
    <property type="entry name" value="General transcription factor IIH subunit 1"/>
    <property type="match status" value="1"/>
</dbReference>
<evidence type="ECO:0000256" key="14">
    <source>
        <dbReference type="ARBA" id="ARBA00082827"/>
    </source>
</evidence>
<dbReference type="InterPro" id="IPR011993">
    <property type="entry name" value="PH-like_dom_sf"/>
</dbReference>
<proteinExistence type="inferred from homology"/>
<dbReference type="Proteomes" id="UP000001554">
    <property type="component" value="Chromosome 4"/>
</dbReference>
<dbReference type="Pfam" id="PF03909">
    <property type="entry name" value="BSD"/>
    <property type="match status" value="1"/>
</dbReference>
<dbReference type="Gene3D" id="1.10.3970.10">
    <property type="entry name" value="BSD domain"/>
    <property type="match status" value="1"/>
</dbReference>
<dbReference type="SMART" id="SM00751">
    <property type="entry name" value="BSD"/>
    <property type="match status" value="2"/>
</dbReference>
<dbReference type="GO" id="GO:0005675">
    <property type="term" value="C:transcription factor TFIIH holo complex"/>
    <property type="evidence" value="ECO:0000318"/>
    <property type="project" value="GO_Central"/>
</dbReference>
<gene>
    <name evidence="17" type="primary">LOC118414424</name>
</gene>
<keyword evidence="7" id="KW-0234">DNA repair</keyword>
<dbReference type="GO" id="GO:0006281">
    <property type="term" value="P:DNA repair"/>
    <property type="evidence" value="ECO:0000318"/>
    <property type="project" value="GO_Central"/>
</dbReference>
<dbReference type="OMA" id="VCTCELL"/>
<evidence type="ECO:0000256" key="6">
    <source>
        <dbReference type="ARBA" id="ARBA00023163"/>
    </source>
</evidence>
<dbReference type="SUPFAM" id="SSF50729">
    <property type="entry name" value="PH domain-like"/>
    <property type="match status" value="1"/>
</dbReference>
<dbReference type="PANTHER" id="PTHR12856">
    <property type="entry name" value="TRANSCRIPTION INITIATION FACTOR IIH-RELATED"/>
    <property type="match status" value="1"/>
</dbReference>
<dbReference type="GO" id="GO:0006366">
    <property type="term" value="P:transcription by RNA polymerase II"/>
    <property type="evidence" value="ECO:0000318"/>
    <property type="project" value="GO_Central"/>
</dbReference>
<name>A0A9J7L1F7_BRAFL</name>
<evidence type="ECO:0000256" key="4">
    <source>
        <dbReference type="ARBA" id="ARBA00022763"/>
    </source>
</evidence>
<evidence type="ECO:0000313" key="17">
    <source>
        <dbReference type="RefSeq" id="XP_035674347.1"/>
    </source>
</evidence>
<feature type="domain" description="BSD" evidence="15">
    <location>
        <begin position="180"/>
        <end position="232"/>
    </location>
</feature>
<dbReference type="SUPFAM" id="SSF140383">
    <property type="entry name" value="BSD domain-like"/>
    <property type="match status" value="2"/>
</dbReference>
<evidence type="ECO:0000256" key="7">
    <source>
        <dbReference type="ARBA" id="ARBA00023204"/>
    </source>
</evidence>
<evidence type="ECO:0000256" key="8">
    <source>
        <dbReference type="ARBA" id="ARBA00023242"/>
    </source>
</evidence>
<dbReference type="KEGG" id="bfo:118414424"/>
<dbReference type="InterPro" id="IPR035925">
    <property type="entry name" value="BSD_dom_sf"/>
</dbReference>
<dbReference type="Gene3D" id="6.10.140.1200">
    <property type="match status" value="1"/>
</dbReference>
<dbReference type="InterPro" id="IPR027079">
    <property type="entry name" value="Tfb1/GTF2H1"/>
</dbReference>
<dbReference type="OrthoDB" id="360521at2759"/>
<evidence type="ECO:0000256" key="12">
    <source>
        <dbReference type="ARBA" id="ARBA00076512"/>
    </source>
</evidence>
<feature type="domain" description="BSD" evidence="15">
    <location>
        <begin position="102"/>
        <end position="157"/>
    </location>
</feature>
<evidence type="ECO:0000256" key="5">
    <source>
        <dbReference type="ARBA" id="ARBA00023015"/>
    </source>
</evidence>
<evidence type="ECO:0000256" key="3">
    <source>
        <dbReference type="ARBA" id="ARBA00022737"/>
    </source>
</evidence>
<keyword evidence="5" id="KW-0805">Transcription regulation</keyword>
<reference evidence="17" key="2">
    <citation type="submission" date="2025-08" db="UniProtKB">
        <authorList>
            <consortium name="RefSeq"/>
        </authorList>
    </citation>
    <scope>IDENTIFICATION</scope>
    <source>
        <strain evidence="17">S238N-H82</strain>
        <tissue evidence="17">Testes</tissue>
    </source>
</reference>
<dbReference type="Pfam" id="PF08567">
    <property type="entry name" value="PH_TFIIH"/>
    <property type="match status" value="1"/>
</dbReference>
<dbReference type="GO" id="GO:0000439">
    <property type="term" value="C:transcription factor TFIIH core complex"/>
    <property type="evidence" value="ECO:0000318"/>
    <property type="project" value="GO_Central"/>
</dbReference>
<comment type="similarity">
    <text evidence="2">Belongs to the TFB1 family.</text>
</comment>
<comment type="function">
    <text evidence="9">Component of the general transcription and DNA repair factor IIH (TFIIH) core complex, which is involved in general and transcription-coupled nucleotide excision repair (NER) of damaged DNA and, when complexed to CAK, in RNA transcription by RNA polymerase II. In NER, TFIIH acts by opening DNA around the lesion to allow the excision of the damaged oligonucleotide and its replacement by a new DNA fragment. In transcription, TFIIH has an essential role in transcription initiation. When the pre-initiation complex (PIC) has been established, TFIIH is required for promoter opening and promoter escape. Phosphorylation of the C-terminal tail (CTD) of the largest subunit of RNA polymerase II by the kinase module CAK controls the initiation of transcription.</text>
</comment>
<protein>
    <recommendedName>
        <fullName evidence="11">General transcription factor IIH subunit 1</fullName>
    </recommendedName>
    <alternativeName>
        <fullName evidence="12">Basic transcription factor 2 62 kDa subunit</fullName>
    </alternativeName>
    <alternativeName>
        <fullName evidence="13">General transcription factor IIH polypeptide 1</fullName>
    </alternativeName>
    <alternativeName>
        <fullName evidence="14">TFIIH basal transcription factor complex p62 subunit</fullName>
    </alternativeName>
</protein>
<reference evidence="16" key="1">
    <citation type="journal article" date="2020" name="Nat. Ecol. Evol.">
        <title>Deeply conserved synteny resolves early events in vertebrate evolution.</title>
        <authorList>
            <person name="Simakov O."/>
            <person name="Marletaz F."/>
            <person name="Yue J.X."/>
            <person name="O'Connell B."/>
            <person name="Jenkins J."/>
            <person name="Brandt A."/>
            <person name="Calef R."/>
            <person name="Tung C.H."/>
            <person name="Huang T.K."/>
            <person name="Schmutz J."/>
            <person name="Satoh N."/>
            <person name="Yu J.K."/>
            <person name="Putnam N.H."/>
            <person name="Green R.E."/>
            <person name="Rokhsar D.S."/>
        </authorList>
    </citation>
    <scope>NUCLEOTIDE SEQUENCE [LARGE SCALE GENOMIC DNA]</scope>
    <source>
        <strain evidence="16">S238N-H82</strain>
    </source>
</reference>
<keyword evidence="4" id="KW-0227">DNA damage</keyword>
<dbReference type="GO" id="GO:0006289">
    <property type="term" value="P:nucleotide-excision repair"/>
    <property type="evidence" value="ECO:0007669"/>
    <property type="project" value="InterPro"/>
</dbReference>
<evidence type="ECO:0000313" key="16">
    <source>
        <dbReference type="Proteomes" id="UP000001554"/>
    </source>
</evidence>
<keyword evidence="16" id="KW-1185">Reference proteome</keyword>
<dbReference type="InterPro" id="IPR005607">
    <property type="entry name" value="BSD_dom"/>
</dbReference>
<sequence>MSRSEDVLLMVSHVRHKKVEGTLFLMGERLAWSANSAGERLGVSHNYADIRSQKISPEGKAKIQLQLVLHTGDTCNFHFNNPEGNPEQLKDRDAVKELLQQLLPRFKSQVNKELEEKNRLLQEDPQLFQLYKDLVVSGVITAEEFWTNRAQTKQSNAPKGSQDIGVSASFLADIRPQSDGCNGIKYNLTADIIASIFKTYPAVKKTHAENVPHNLSEKEFWTRFFQSHYFHRDRINHGKDLFSDCAKNDEKDLHKIIQDKVKDSFLDLESLDETSLVKDEGYGNKSADTSTAPKHSVNQAIIRRFNYHSTMVLEACRNKRSSEEDILSLGLGGSGDNSNSSVWSQSLALGPPSKKARLRDAISYEDLGESTATSAPPLSLTGADRYLQGPSAIQQGEYTTSQDIHRATQQVKQEIGGYQADLPNVLPSSLAASVTAELSPGGVLMQAGMQQSLKELIPKDLQDELHSLYAALAELLRHFWQCFPVTTPALEEKVVRMRETLRRFQTTKMQPFQDKLRSQHLPTNLTDHLTEMINNAERKFSTWSKKRGGRP</sequence>
<evidence type="ECO:0000256" key="13">
    <source>
        <dbReference type="ARBA" id="ARBA00077680"/>
    </source>
</evidence>
<evidence type="ECO:0000256" key="2">
    <source>
        <dbReference type="ARBA" id="ARBA00009448"/>
    </source>
</evidence>
<evidence type="ECO:0000256" key="10">
    <source>
        <dbReference type="ARBA" id="ARBA00063282"/>
    </source>
</evidence>
<dbReference type="Gene3D" id="2.30.29.30">
    <property type="entry name" value="Pleckstrin-homology domain (PH domain)/Phosphotyrosine-binding domain (PTB)"/>
    <property type="match status" value="1"/>
</dbReference>
<organism evidence="16 17">
    <name type="scientific">Branchiostoma floridae</name>
    <name type="common">Florida lancelet</name>
    <name type="synonym">Amphioxus</name>
    <dbReference type="NCBI Taxonomy" id="7739"/>
    <lineage>
        <taxon>Eukaryota</taxon>
        <taxon>Metazoa</taxon>
        <taxon>Chordata</taxon>
        <taxon>Cephalochordata</taxon>
        <taxon>Leptocardii</taxon>
        <taxon>Amphioxiformes</taxon>
        <taxon>Branchiostomatidae</taxon>
        <taxon>Branchiostoma</taxon>
    </lineage>
</organism>
<dbReference type="GeneID" id="118414424"/>
<keyword evidence="3" id="KW-0677">Repeat</keyword>
<evidence type="ECO:0000259" key="15">
    <source>
        <dbReference type="PROSITE" id="PS50858"/>
    </source>
</evidence>
<comment type="subunit">
    <text evidence="10">Component of the 7-subunit TFIIH core complex composed of XPB/ERCC3, XPD/ERCC2, GTF2H1, GTF2H2, GTF2H3, GTF2H4 and GTF2H5, which is active in NER. The core complex associates with the 3-subunit CDK-activating kinase (CAK) module composed of CCNH/cyclin H, CDK7 and MNAT1 to form the 10-subunit holoenzyme (holo-TFIIH) active in transcription. Interacts with PUF60.</text>
</comment>
<keyword evidence="8" id="KW-0539">Nucleus</keyword>
<dbReference type="AlphaFoldDB" id="A0A9J7L1F7"/>
<dbReference type="CDD" id="cd13229">
    <property type="entry name" value="PH_TFIIH"/>
    <property type="match status" value="1"/>
</dbReference>